<comment type="caution">
    <text evidence="4">The sequence shown here is derived from an EMBL/GenBank/DDBJ whole genome shotgun (WGS) entry which is preliminary data.</text>
</comment>
<dbReference type="InterPro" id="IPR002347">
    <property type="entry name" value="SDR_fam"/>
</dbReference>
<evidence type="ECO:0000256" key="1">
    <source>
        <dbReference type="ARBA" id="ARBA00006484"/>
    </source>
</evidence>
<dbReference type="PRINTS" id="PR00080">
    <property type="entry name" value="SDRFAMILY"/>
</dbReference>
<reference evidence="5" key="1">
    <citation type="journal article" date="2019" name="Int. J. Syst. Evol. Microbiol.">
        <title>The Global Catalogue of Microorganisms (GCM) 10K type strain sequencing project: providing services to taxonomists for standard genome sequencing and annotation.</title>
        <authorList>
            <consortium name="The Broad Institute Genomics Platform"/>
            <consortium name="The Broad Institute Genome Sequencing Center for Infectious Disease"/>
            <person name="Wu L."/>
            <person name="Ma J."/>
        </authorList>
    </citation>
    <scope>NUCLEOTIDE SEQUENCE [LARGE SCALE GENOMIC DNA]</scope>
    <source>
        <strain evidence="5">JCM 18298</strain>
    </source>
</reference>
<evidence type="ECO:0000313" key="4">
    <source>
        <dbReference type="EMBL" id="GAA5053199.1"/>
    </source>
</evidence>
<evidence type="ECO:0008006" key="6">
    <source>
        <dbReference type="Google" id="ProtNLM"/>
    </source>
</evidence>
<dbReference type="PROSITE" id="PS00061">
    <property type="entry name" value="ADH_SHORT"/>
    <property type="match status" value="1"/>
</dbReference>
<proteinExistence type="inferred from homology"/>
<dbReference type="Proteomes" id="UP001500603">
    <property type="component" value="Unassembled WGS sequence"/>
</dbReference>
<dbReference type="Gene3D" id="3.40.50.720">
    <property type="entry name" value="NAD(P)-binding Rossmann-like Domain"/>
    <property type="match status" value="1"/>
</dbReference>
<keyword evidence="5" id="KW-1185">Reference proteome</keyword>
<evidence type="ECO:0000313" key="5">
    <source>
        <dbReference type="Proteomes" id="UP001500603"/>
    </source>
</evidence>
<dbReference type="PANTHER" id="PTHR24322:SF736">
    <property type="entry name" value="RETINOL DEHYDROGENASE 10"/>
    <property type="match status" value="1"/>
</dbReference>
<dbReference type="Pfam" id="PF00106">
    <property type="entry name" value="adh_short"/>
    <property type="match status" value="1"/>
</dbReference>
<dbReference type="SUPFAM" id="SSF51735">
    <property type="entry name" value="NAD(P)-binding Rossmann-fold domains"/>
    <property type="match status" value="1"/>
</dbReference>
<name>A0ABP9K831_9NOCA</name>
<sequence>MDDGMKLDTVAGKRVLITGAAMGLGKLFAERAVREGAAAVVVWDINEVALKQTAEELGALAAATGRGGVIHAHAVDVSARDAVATAADAVRAETGGIDILVNNAGIVRGNSYFWETENPADIDQTIAINSLAPMYITREFLPAMVGGTSEARVLNIASSAGLVANPRMSVYAGSKWAAIGWSDSVRIELEHAGHKHVRVTTVCPTYINTGMFEGAKGFLLTPILEQNDVVETAWQAMKKGTPVVIMPWTSRLNKALSGVLPIKLRDLFLNTVGVYHSMDEFTGRK</sequence>
<dbReference type="EMBL" id="BAABJM010000002">
    <property type="protein sequence ID" value="GAA5053199.1"/>
    <property type="molecule type" value="Genomic_DNA"/>
</dbReference>
<evidence type="ECO:0000256" key="2">
    <source>
        <dbReference type="ARBA" id="ARBA00023002"/>
    </source>
</evidence>
<dbReference type="InterPro" id="IPR020904">
    <property type="entry name" value="Sc_DH/Rdtase_CS"/>
</dbReference>
<evidence type="ECO:0000256" key="3">
    <source>
        <dbReference type="RuleBase" id="RU000363"/>
    </source>
</evidence>
<dbReference type="PRINTS" id="PR00081">
    <property type="entry name" value="GDHRDH"/>
</dbReference>
<comment type="similarity">
    <text evidence="1 3">Belongs to the short-chain dehydrogenases/reductases (SDR) family.</text>
</comment>
<gene>
    <name evidence="4" type="ORF">GCM10023318_26780</name>
</gene>
<dbReference type="PANTHER" id="PTHR24322">
    <property type="entry name" value="PKSB"/>
    <property type="match status" value="1"/>
</dbReference>
<organism evidence="4 5">
    <name type="scientific">Nocardia callitridis</name>
    <dbReference type="NCBI Taxonomy" id="648753"/>
    <lineage>
        <taxon>Bacteria</taxon>
        <taxon>Bacillati</taxon>
        <taxon>Actinomycetota</taxon>
        <taxon>Actinomycetes</taxon>
        <taxon>Mycobacteriales</taxon>
        <taxon>Nocardiaceae</taxon>
        <taxon>Nocardia</taxon>
    </lineage>
</organism>
<keyword evidence="2" id="KW-0560">Oxidoreductase</keyword>
<accession>A0ABP9K831</accession>
<dbReference type="InterPro" id="IPR036291">
    <property type="entry name" value="NAD(P)-bd_dom_sf"/>
</dbReference>
<protein>
    <recommendedName>
        <fullName evidence="6">Short-chain dehydrogenase</fullName>
    </recommendedName>
</protein>